<dbReference type="AlphaFoldDB" id="A0A150INM3"/>
<evidence type="ECO:0000313" key="1">
    <source>
        <dbReference type="EMBL" id="KYC46646.1"/>
    </source>
</evidence>
<name>A0A150INM3_9EURY</name>
<reference evidence="1 2" key="1">
    <citation type="journal article" date="2016" name="ISME J.">
        <title>Chasing the elusive Euryarchaeota class WSA2: genomes reveal a uniquely fastidious methyl-reducing methanogen.</title>
        <authorList>
            <person name="Nobu M.K."/>
            <person name="Narihiro T."/>
            <person name="Kuroda K."/>
            <person name="Mei R."/>
            <person name="Liu W.T."/>
        </authorList>
    </citation>
    <scope>NUCLEOTIDE SEQUENCE [LARGE SCALE GENOMIC DNA]</scope>
    <source>
        <strain evidence="1">B15fssc0709_Meth_Bin003</strain>
    </source>
</reference>
<dbReference type="EMBL" id="LNGF01000054">
    <property type="protein sequence ID" value="KYC46646.1"/>
    <property type="molecule type" value="Genomic_DNA"/>
</dbReference>
<accession>A0A150INM3</accession>
<evidence type="ECO:0000313" key="2">
    <source>
        <dbReference type="Proteomes" id="UP000091929"/>
    </source>
</evidence>
<organism evidence="1 2">
    <name type="scientific">Candidatus Methanofastidiosum methylothiophilum</name>
    <dbReference type="NCBI Taxonomy" id="1705564"/>
    <lineage>
        <taxon>Archaea</taxon>
        <taxon>Methanobacteriati</taxon>
        <taxon>Methanobacteriota</taxon>
        <taxon>Stenosarchaea group</taxon>
        <taxon>Candidatus Methanofastidiosia</taxon>
        <taxon>Candidatus Methanofastidiosales</taxon>
        <taxon>Candidatus Methanofastidiosaceae</taxon>
        <taxon>Candidatus Methanofastidiosum</taxon>
    </lineage>
</organism>
<comment type="caution">
    <text evidence="1">The sequence shown here is derived from an EMBL/GenBank/DDBJ whole genome shotgun (WGS) entry which is preliminary data.</text>
</comment>
<proteinExistence type="predicted"/>
<sequence length="81" mass="9289">MTQVQIIDLIPERETSVAPILKELEQSGFPLENVKEQLLHLNSIGKIELIKRRILGRTRAQLNDITIPDGNINYTHVRRCS</sequence>
<protein>
    <submittedName>
        <fullName evidence="1">Uncharacterized protein</fullName>
    </submittedName>
</protein>
<gene>
    <name evidence="1" type="ORF">APG11_01766</name>
</gene>
<dbReference type="Proteomes" id="UP000091929">
    <property type="component" value="Unassembled WGS sequence"/>
</dbReference>